<sequence>MSANGKANASGKPVAVVIGATSKWQSDGPNTLQINGGVMDVSDVPVGIRWGVGGAIAQKFAQEGFFVVMTTRKAANAAGLAQAITDQGGEGMVVELDLMSQASIAAAFARIRSEAGDPEAVVYNAGYSHGRDLPKEQELLEFMPDEIFDTAIQLAAKAPFLVAKEVLPAMRKRGSGSLFFSNNKECLRGRKRNTGSSFYYPRVMMRSLAQALTEEYSEHLVHVANVVIDGGIDAPGVRALSKTAATGKQSAQPANLSGPLLDPTRIADAFYYLHAQHPSCWSHEIQLTPFGKRPDY</sequence>
<gene>
    <name evidence="1" type="ORF">M9978_09190</name>
</gene>
<organism evidence="1 2">
    <name type="scientific">Sphingomonas tagetis</name>
    <dbReference type="NCBI Taxonomy" id="2949092"/>
    <lineage>
        <taxon>Bacteria</taxon>
        <taxon>Pseudomonadati</taxon>
        <taxon>Pseudomonadota</taxon>
        <taxon>Alphaproteobacteria</taxon>
        <taxon>Sphingomonadales</taxon>
        <taxon>Sphingomonadaceae</taxon>
        <taxon>Sphingomonas</taxon>
    </lineage>
</organism>
<dbReference type="EMBL" id="JAMLDX010000005">
    <property type="protein sequence ID" value="MCP3730600.1"/>
    <property type="molecule type" value="Genomic_DNA"/>
</dbReference>
<dbReference type="PANTHER" id="PTHR43431">
    <property type="entry name" value="OXIDOREDUCTASE, SHORT CHAIN DEHYDROGENASE/REDUCTASE FAMILY (AFU_ORTHOLOGUE AFUA_5G14000)"/>
    <property type="match status" value="1"/>
</dbReference>
<evidence type="ECO:0000313" key="2">
    <source>
        <dbReference type="Proteomes" id="UP001139451"/>
    </source>
</evidence>
<dbReference type="Gene3D" id="3.40.50.720">
    <property type="entry name" value="NAD(P)-binding Rossmann-like Domain"/>
    <property type="match status" value="1"/>
</dbReference>
<dbReference type="AlphaFoldDB" id="A0A9X2KLB0"/>
<accession>A0A9X2KLB0</accession>
<keyword evidence="2" id="KW-1185">Reference proteome</keyword>
<protein>
    <submittedName>
        <fullName evidence="1">SDR family oxidoreductase</fullName>
    </submittedName>
</protein>
<dbReference type="PANTHER" id="PTHR43431:SF1">
    <property type="entry name" value="OS08G0476300 PROTEIN"/>
    <property type="match status" value="1"/>
</dbReference>
<dbReference type="RefSeq" id="WP_254292724.1">
    <property type="nucleotide sequence ID" value="NZ_JAMLDX010000005.1"/>
</dbReference>
<reference evidence="1" key="1">
    <citation type="submission" date="2022-05" db="EMBL/GenBank/DDBJ databases">
        <title>Sphingomonas sp. strain MG17 Genome sequencing and assembly.</title>
        <authorList>
            <person name="Kim I."/>
        </authorList>
    </citation>
    <scope>NUCLEOTIDE SEQUENCE</scope>
    <source>
        <strain evidence="1">MG17</strain>
    </source>
</reference>
<comment type="caution">
    <text evidence="1">The sequence shown here is derived from an EMBL/GenBank/DDBJ whole genome shotgun (WGS) entry which is preliminary data.</text>
</comment>
<dbReference type="InterPro" id="IPR036291">
    <property type="entry name" value="NAD(P)-bd_dom_sf"/>
</dbReference>
<dbReference type="InterPro" id="IPR002347">
    <property type="entry name" value="SDR_fam"/>
</dbReference>
<dbReference type="Proteomes" id="UP001139451">
    <property type="component" value="Unassembled WGS sequence"/>
</dbReference>
<dbReference type="SUPFAM" id="SSF51735">
    <property type="entry name" value="NAD(P)-binding Rossmann-fold domains"/>
    <property type="match status" value="1"/>
</dbReference>
<proteinExistence type="predicted"/>
<name>A0A9X2KLB0_9SPHN</name>
<evidence type="ECO:0000313" key="1">
    <source>
        <dbReference type="EMBL" id="MCP3730600.1"/>
    </source>
</evidence>
<dbReference type="Pfam" id="PF13561">
    <property type="entry name" value="adh_short_C2"/>
    <property type="match status" value="1"/>
</dbReference>